<keyword evidence="4" id="KW-1185">Reference proteome</keyword>
<protein>
    <recommendedName>
        <fullName evidence="2">10TM putative phosphate transporter extracellular tail domain-containing protein</fullName>
    </recommendedName>
</protein>
<name>K5X3M6_PHACS</name>
<feature type="domain" description="10TM putative phosphate transporter extracellular tail" evidence="2">
    <location>
        <begin position="60"/>
        <end position="131"/>
    </location>
</feature>
<feature type="compositionally biased region" description="Polar residues" evidence="1">
    <location>
        <begin position="1"/>
        <end position="12"/>
    </location>
</feature>
<reference evidence="3 4" key="1">
    <citation type="journal article" date="2012" name="BMC Genomics">
        <title>Comparative genomics of the white-rot fungi, Phanerochaete carnosa and P. chrysosporium, to elucidate the genetic basis of the distinct wood types they colonize.</title>
        <authorList>
            <person name="Suzuki H."/>
            <person name="MacDonald J."/>
            <person name="Syed K."/>
            <person name="Salamov A."/>
            <person name="Hori C."/>
            <person name="Aerts A."/>
            <person name="Henrissat B."/>
            <person name="Wiebenga A."/>
            <person name="vanKuyk P.A."/>
            <person name="Barry K."/>
            <person name="Lindquist E."/>
            <person name="LaButti K."/>
            <person name="Lapidus A."/>
            <person name="Lucas S."/>
            <person name="Coutinho P."/>
            <person name="Gong Y."/>
            <person name="Samejima M."/>
            <person name="Mahadevan R."/>
            <person name="Abou-Zaid M."/>
            <person name="de Vries R.P."/>
            <person name="Igarashi K."/>
            <person name="Yadav J.S."/>
            <person name="Grigoriev I.V."/>
            <person name="Master E.R."/>
        </authorList>
    </citation>
    <scope>NUCLEOTIDE SEQUENCE [LARGE SCALE GENOMIC DNA]</scope>
    <source>
        <strain evidence="3 4">HHB-10118-sp</strain>
    </source>
</reference>
<evidence type="ECO:0000259" key="2">
    <source>
        <dbReference type="Pfam" id="PF12621"/>
    </source>
</evidence>
<dbReference type="InParanoid" id="K5X3M6"/>
<proteinExistence type="predicted"/>
<organism evidence="3 4">
    <name type="scientific">Phanerochaete carnosa (strain HHB-10118-sp)</name>
    <name type="common">White-rot fungus</name>
    <name type="synonym">Peniophora carnosa</name>
    <dbReference type="NCBI Taxonomy" id="650164"/>
    <lineage>
        <taxon>Eukaryota</taxon>
        <taxon>Fungi</taxon>
        <taxon>Dikarya</taxon>
        <taxon>Basidiomycota</taxon>
        <taxon>Agaricomycotina</taxon>
        <taxon>Agaricomycetes</taxon>
        <taxon>Polyporales</taxon>
        <taxon>Phanerochaetaceae</taxon>
        <taxon>Phanerochaete</taxon>
    </lineage>
</organism>
<dbReference type="GeneID" id="18916235"/>
<dbReference type="InterPro" id="IPR022257">
    <property type="entry name" value="PHM7_ext"/>
</dbReference>
<feature type="region of interest" description="Disordered" evidence="1">
    <location>
        <begin position="110"/>
        <end position="140"/>
    </location>
</feature>
<dbReference type="EMBL" id="JH930471">
    <property type="protein sequence ID" value="EKM57402.1"/>
    <property type="molecule type" value="Genomic_DNA"/>
</dbReference>
<accession>K5X3M6</accession>
<gene>
    <name evidence="3" type="ORF">PHACADRAFT_255132</name>
</gene>
<evidence type="ECO:0000256" key="1">
    <source>
        <dbReference type="SAM" id="MobiDB-lite"/>
    </source>
</evidence>
<dbReference type="Proteomes" id="UP000008370">
    <property type="component" value="Unassembled WGS sequence"/>
</dbReference>
<dbReference type="OrthoDB" id="1076608at2759"/>
<evidence type="ECO:0000313" key="4">
    <source>
        <dbReference type="Proteomes" id="UP000008370"/>
    </source>
</evidence>
<dbReference type="Pfam" id="PF12621">
    <property type="entry name" value="PHM7_ext"/>
    <property type="match status" value="1"/>
</dbReference>
<feature type="region of interest" description="Disordered" evidence="1">
    <location>
        <begin position="1"/>
        <end position="75"/>
    </location>
</feature>
<dbReference type="AlphaFoldDB" id="K5X3M6"/>
<sequence>MTSAHAVSNANVNEELPRPTAQRTKSARHLRIPTADTGETQDVQKFPNFAPPTRREAQGEDQEDLDKDFDVHGFDHPSTYEHQQWVWLPRDPLGISHLLVKELCAAGVEASDEGADMDEKGTVEATRNPPDQDWEGGRDA</sequence>
<evidence type="ECO:0000313" key="3">
    <source>
        <dbReference type="EMBL" id="EKM57402.1"/>
    </source>
</evidence>
<dbReference type="RefSeq" id="XP_007395209.1">
    <property type="nucleotide sequence ID" value="XM_007395147.1"/>
</dbReference>
<dbReference type="HOGENOM" id="CLU_1938684_0_0_1"/>
<dbReference type="KEGG" id="pco:PHACADRAFT_255132"/>